<reference evidence="6 7" key="1">
    <citation type="journal article" date="2016" name="Genome Biol. Evol.">
        <title>Gene Family Evolution Reflects Adaptation to Soil Environmental Stressors in the Genome of the Collembolan Orchesella cincta.</title>
        <authorList>
            <person name="Faddeeva-Vakhrusheva A."/>
            <person name="Derks M.F."/>
            <person name="Anvar S.Y."/>
            <person name="Agamennone V."/>
            <person name="Suring W."/>
            <person name="Smit S."/>
            <person name="van Straalen N.M."/>
            <person name="Roelofs D."/>
        </authorList>
    </citation>
    <scope>NUCLEOTIDE SEQUENCE [LARGE SCALE GENOMIC DNA]</scope>
    <source>
        <tissue evidence="6">Mixed pool</tissue>
    </source>
</reference>
<feature type="signal peptide" evidence="5">
    <location>
        <begin position="1"/>
        <end position="30"/>
    </location>
</feature>
<feature type="chain" id="PRO_5008904196" evidence="5">
    <location>
        <begin position="31"/>
        <end position="316"/>
    </location>
</feature>
<evidence type="ECO:0000313" key="7">
    <source>
        <dbReference type="Proteomes" id="UP000094527"/>
    </source>
</evidence>
<accession>A0A1D2MKV4</accession>
<organism evidence="6 7">
    <name type="scientific">Orchesella cincta</name>
    <name type="common">Springtail</name>
    <name type="synonym">Podura cincta</name>
    <dbReference type="NCBI Taxonomy" id="48709"/>
    <lineage>
        <taxon>Eukaryota</taxon>
        <taxon>Metazoa</taxon>
        <taxon>Ecdysozoa</taxon>
        <taxon>Arthropoda</taxon>
        <taxon>Hexapoda</taxon>
        <taxon>Collembola</taxon>
        <taxon>Entomobryomorpha</taxon>
        <taxon>Entomobryoidea</taxon>
        <taxon>Orchesellidae</taxon>
        <taxon>Orchesellinae</taxon>
        <taxon>Orchesella</taxon>
    </lineage>
</organism>
<dbReference type="Proteomes" id="UP000094527">
    <property type="component" value="Unassembled WGS sequence"/>
</dbReference>
<sequence>MFLRDKTFLGLLAATTLLLFGGGGFQATQGLHCWKCRDCDENTDPGEPVKCTEGDAKVQGCYIYVSTTEQERGPPRRIITRDCCGDCFELEKGNCSEPRESMDSTFVSCFCNDADFCNQDQIAGIPEAGGGALSANKIIIFLTSNLNNICIPVLITMFLFSIKSIWLLAAVALVFSGGGGFPPAQGLNCWECNATGIASPVGNHHCDPENTGCPPCVLIPSVCIIELKTNFEPPEVKISRSCLYVAKPHLDKCGITTEDKVGRTEECHCNTDDCNKGLIDGKGDGKYEDKKKSGGGSLGGKLVGVVSMMMIVTAVF</sequence>
<evidence type="ECO:0000256" key="4">
    <source>
        <dbReference type="ARBA" id="ARBA00023288"/>
    </source>
</evidence>
<keyword evidence="4" id="KW-0449">Lipoprotein</keyword>
<dbReference type="GO" id="GO:0098552">
    <property type="term" value="C:side of membrane"/>
    <property type="evidence" value="ECO:0007669"/>
    <property type="project" value="UniProtKB-KW"/>
</dbReference>
<keyword evidence="7" id="KW-1185">Reference proteome</keyword>
<dbReference type="EMBL" id="LJIJ01000958">
    <property type="protein sequence ID" value="ODM93545.1"/>
    <property type="molecule type" value="Genomic_DNA"/>
</dbReference>
<name>A0A1D2MKV4_ORCCI</name>
<protein>
    <submittedName>
        <fullName evidence="6">Uncharacterized protein</fullName>
    </submittedName>
</protein>
<keyword evidence="3 5" id="KW-0732">Signal</keyword>
<comment type="subcellular location">
    <subcellularLocation>
        <location evidence="1">Membrane</location>
        <topology evidence="1">Lipid-anchor</topology>
        <topology evidence="1">GPI-anchor</topology>
    </subcellularLocation>
</comment>
<keyword evidence="2" id="KW-0336">GPI-anchor</keyword>
<comment type="caution">
    <text evidence="6">The sequence shown here is derived from an EMBL/GenBank/DDBJ whole genome shotgun (WGS) entry which is preliminary data.</text>
</comment>
<gene>
    <name evidence="6" type="ORF">Ocin01_13134</name>
</gene>
<evidence type="ECO:0000256" key="5">
    <source>
        <dbReference type="SAM" id="SignalP"/>
    </source>
</evidence>
<keyword evidence="2" id="KW-0472">Membrane</keyword>
<dbReference type="PANTHER" id="PTHR33562">
    <property type="entry name" value="ATILLA, ISOFORM B-RELATED-RELATED"/>
    <property type="match status" value="1"/>
</dbReference>
<dbReference type="AlphaFoldDB" id="A0A1D2MKV4"/>
<evidence type="ECO:0000256" key="2">
    <source>
        <dbReference type="ARBA" id="ARBA00022622"/>
    </source>
</evidence>
<evidence type="ECO:0000313" key="6">
    <source>
        <dbReference type="EMBL" id="ODM93545.1"/>
    </source>
</evidence>
<evidence type="ECO:0000256" key="1">
    <source>
        <dbReference type="ARBA" id="ARBA00004589"/>
    </source>
</evidence>
<dbReference type="InterPro" id="IPR050975">
    <property type="entry name" value="Sleep_regulator"/>
</dbReference>
<proteinExistence type="predicted"/>
<evidence type="ECO:0000256" key="3">
    <source>
        <dbReference type="ARBA" id="ARBA00022729"/>
    </source>
</evidence>
<keyword evidence="2" id="KW-0325">Glycoprotein</keyword>